<dbReference type="SUPFAM" id="SSF53254">
    <property type="entry name" value="Phosphoglycerate mutase-like"/>
    <property type="match status" value="1"/>
</dbReference>
<name>A0A4Q5MXS5_9MICO</name>
<dbReference type="InterPro" id="IPR029033">
    <property type="entry name" value="His_PPase_superfam"/>
</dbReference>
<dbReference type="AlphaFoldDB" id="A0A4Q5MXS5"/>
<dbReference type="CDD" id="cd07067">
    <property type="entry name" value="HP_PGM_like"/>
    <property type="match status" value="1"/>
</dbReference>
<dbReference type="EMBL" id="SDWW01000054">
    <property type="protein sequence ID" value="RYV49753.1"/>
    <property type="molecule type" value="Genomic_DNA"/>
</dbReference>
<gene>
    <name evidence="1" type="ORF">EUA98_17090</name>
</gene>
<dbReference type="OrthoDB" id="4287477at2"/>
<dbReference type="SMART" id="SM00855">
    <property type="entry name" value="PGAM"/>
    <property type="match status" value="1"/>
</dbReference>
<protein>
    <submittedName>
        <fullName evidence="1">Phosphoglycerate mutase family protein</fullName>
    </submittedName>
</protein>
<dbReference type="InterPro" id="IPR013078">
    <property type="entry name" value="His_Pase_superF_clade-1"/>
</dbReference>
<dbReference type="Pfam" id="PF00300">
    <property type="entry name" value="His_Phos_1"/>
    <property type="match status" value="1"/>
</dbReference>
<proteinExistence type="predicted"/>
<sequence>MEHRRRIRPGRAPRVGHVILVRHAHAGHKANWDRDDGLRPLTARGLVQAESLVRSLTDDEVSAVWSSAAVRCRQTVEPLAAARGVAVQDQALLAVDGGVDELMTWILGNASAPWALCTHGEVLHTLLDAGRSSGRIDAPARATEKGAAWRVRPREDGSLTFEYLPPLKFR</sequence>
<evidence type="ECO:0000313" key="1">
    <source>
        <dbReference type="EMBL" id="RYV49753.1"/>
    </source>
</evidence>
<evidence type="ECO:0000313" key="2">
    <source>
        <dbReference type="Proteomes" id="UP000293764"/>
    </source>
</evidence>
<keyword evidence="2" id="KW-1185">Reference proteome</keyword>
<accession>A0A4Q5MXS5</accession>
<reference evidence="1 2" key="1">
    <citation type="submission" date="2019-01" db="EMBL/GenBank/DDBJ databases">
        <title>Novel species of Cellulomonas.</title>
        <authorList>
            <person name="Liu Q."/>
            <person name="Xin Y.-H."/>
        </authorList>
    </citation>
    <scope>NUCLEOTIDE SEQUENCE [LARGE SCALE GENOMIC DNA]</scope>
    <source>
        <strain evidence="1 2">HLT2-17</strain>
    </source>
</reference>
<organism evidence="1 2">
    <name type="scientific">Pengzhenrongella frigida</name>
    <dbReference type="NCBI Taxonomy" id="1259133"/>
    <lineage>
        <taxon>Bacteria</taxon>
        <taxon>Bacillati</taxon>
        <taxon>Actinomycetota</taxon>
        <taxon>Actinomycetes</taxon>
        <taxon>Micrococcales</taxon>
        <taxon>Pengzhenrongella</taxon>
    </lineage>
</organism>
<comment type="caution">
    <text evidence="1">The sequence shown here is derived from an EMBL/GenBank/DDBJ whole genome shotgun (WGS) entry which is preliminary data.</text>
</comment>
<dbReference type="Proteomes" id="UP000293764">
    <property type="component" value="Unassembled WGS sequence"/>
</dbReference>
<dbReference type="Gene3D" id="3.40.50.1240">
    <property type="entry name" value="Phosphoglycerate mutase-like"/>
    <property type="match status" value="1"/>
</dbReference>